<evidence type="ECO:0000256" key="1">
    <source>
        <dbReference type="SAM" id="Phobius"/>
    </source>
</evidence>
<keyword evidence="1" id="KW-1133">Transmembrane helix</keyword>
<keyword evidence="1" id="KW-0472">Membrane</keyword>
<evidence type="ECO:0000313" key="3">
    <source>
        <dbReference type="Proteomes" id="UP000077134"/>
    </source>
</evidence>
<organism evidence="2 3">
    <name type="scientific">Paenibacillus crassostreae</name>
    <dbReference type="NCBI Taxonomy" id="1763538"/>
    <lineage>
        <taxon>Bacteria</taxon>
        <taxon>Bacillati</taxon>
        <taxon>Bacillota</taxon>
        <taxon>Bacilli</taxon>
        <taxon>Bacillales</taxon>
        <taxon>Paenibacillaceae</taxon>
        <taxon>Paenibacillus</taxon>
    </lineage>
</organism>
<keyword evidence="3" id="KW-1185">Reference proteome</keyword>
<proteinExistence type="predicted"/>
<dbReference type="Proteomes" id="UP000077134">
    <property type="component" value="Unassembled WGS sequence"/>
</dbReference>
<dbReference type="AlphaFoldDB" id="A0A167FZS3"/>
<sequence length="366" mass="41590">MSSEEIIRLKHYIDIKHHNFDRQQRASVLANAVHRIIDSRLPSVPDVLKREIRSKLLMNKRELLSIDVDDVLQQCMSLDLSREDILFPLAAWVCSKTANSTLEEEVRQIILGWSMEDKPLVGFQALESKLSSIDCIPCMELAATHESVVSTPRKGWLNRKRYIAGATVFAAAILMTITLVTITLVNQQPAALAPTINTTNLSQPVVSEIEKSDSFGIPKEFRYVSVDTKRLQNYLLEKNSILAEEPFISAIISAGKQYDIHPLLLFAITGQEQGFVSKNHKDVEKIANNPFNVFGSWELYNTTIKSSAEIAAKTVANISSRRPEGRHPVQWLNETYAEDPNWWMGVTWFFNKLQQDVQDDTFEWSE</sequence>
<dbReference type="KEGG" id="pcx:LPB68_18090"/>
<evidence type="ECO:0000313" key="2">
    <source>
        <dbReference type="EMBL" id="OAB77063.1"/>
    </source>
</evidence>
<gene>
    <name evidence="2" type="ORF">PNBC_06650</name>
</gene>
<dbReference type="STRING" id="1763538.LPB68_18090"/>
<accession>A0A167FZS3</accession>
<reference evidence="2 3" key="1">
    <citation type="submission" date="2016-02" db="EMBL/GenBank/DDBJ databases">
        <title>Paenibacillus sp. LPB0068, isolated from Crassostrea gigas.</title>
        <authorList>
            <person name="Shin S.-K."/>
            <person name="Yi H."/>
        </authorList>
    </citation>
    <scope>NUCLEOTIDE SEQUENCE [LARGE SCALE GENOMIC DNA]</scope>
    <source>
        <strain evidence="2 3">LPB0068</strain>
    </source>
</reference>
<feature type="transmembrane region" description="Helical" evidence="1">
    <location>
        <begin position="162"/>
        <end position="185"/>
    </location>
</feature>
<name>A0A167FZS3_9BACL</name>
<dbReference type="EMBL" id="LSFN01000005">
    <property type="protein sequence ID" value="OAB77063.1"/>
    <property type="molecule type" value="Genomic_DNA"/>
</dbReference>
<keyword evidence="1" id="KW-0812">Transmembrane</keyword>
<protein>
    <submittedName>
        <fullName evidence="2">Uncharacterized protein</fullName>
    </submittedName>
</protein>
<comment type="caution">
    <text evidence="2">The sequence shown here is derived from an EMBL/GenBank/DDBJ whole genome shotgun (WGS) entry which is preliminary data.</text>
</comment>